<evidence type="ECO:0000313" key="10">
    <source>
        <dbReference type="EMBL" id="EAK4357609.1"/>
    </source>
</evidence>
<dbReference type="Gene3D" id="1.10.3720.10">
    <property type="entry name" value="MetI-like"/>
    <property type="match status" value="1"/>
</dbReference>
<reference evidence="10 12" key="2">
    <citation type="submission" date="2018-06" db="EMBL/GenBank/DDBJ databases">
        <authorList>
            <consortium name="NARMS: The National Antimicrobial Resistance Monitoring System"/>
        </authorList>
    </citation>
    <scope>NUCLEOTIDE SEQUENCE [LARGE SCALE GENOMIC DNA]</scope>
    <source>
        <strain evidence="10 12">FSIS11807978</strain>
    </source>
</reference>
<dbReference type="SUPFAM" id="SSF161098">
    <property type="entry name" value="MetI-like"/>
    <property type="match status" value="1"/>
</dbReference>
<keyword evidence="2 7" id="KW-0813">Transport</keyword>
<evidence type="ECO:0000256" key="4">
    <source>
        <dbReference type="ARBA" id="ARBA00022692"/>
    </source>
</evidence>
<dbReference type="AlphaFoldDB" id="A0A1T1ZWE5"/>
<feature type="transmembrane region" description="Helical" evidence="7">
    <location>
        <begin position="114"/>
        <end position="133"/>
    </location>
</feature>
<evidence type="ECO:0000313" key="11">
    <source>
        <dbReference type="Proteomes" id="UP000361993"/>
    </source>
</evidence>
<dbReference type="Proteomes" id="UP000361993">
    <property type="component" value="Unassembled WGS sequence"/>
</dbReference>
<keyword evidence="3" id="KW-1003">Cell membrane</keyword>
<evidence type="ECO:0000313" key="12">
    <source>
        <dbReference type="Proteomes" id="UP000365807"/>
    </source>
</evidence>
<keyword evidence="5 7" id="KW-1133">Transmembrane helix</keyword>
<name>A0A1T1ZWE5_CAMCO</name>
<evidence type="ECO:0000256" key="1">
    <source>
        <dbReference type="ARBA" id="ARBA00004651"/>
    </source>
</evidence>
<evidence type="ECO:0000259" key="8">
    <source>
        <dbReference type="PROSITE" id="PS50928"/>
    </source>
</evidence>
<feature type="transmembrane region" description="Helical" evidence="7">
    <location>
        <begin position="55"/>
        <end position="77"/>
    </location>
</feature>
<feature type="domain" description="ABC transmembrane type-1" evidence="8">
    <location>
        <begin position="48"/>
        <end position="228"/>
    </location>
</feature>
<dbReference type="EMBL" id="AACGFG010000002">
    <property type="protein sequence ID" value="EAK4357609.1"/>
    <property type="molecule type" value="Genomic_DNA"/>
</dbReference>
<evidence type="ECO:0000313" key="9">
    <source>
        <dbReference type="EMBL" id="EAK1509093.1"/>
    </source>
</evidence>
<organism evidence="10 12">
    <name type="scientific">Campylobacter coli</name>
    <dbReference type="NCBI Taxonomy" id="195"/>
    <lineage>
        <taxon>Bacteria</taxon>
        <taxon>Pseudomonadati</taxon>
        <taxon>Campylobacterota</taxon>
        <taxon>Epsilonproteobacteria</taxon>
        <taxon>Campylobacterales</taxon>
        <taxon>Campylobacteraceae</taxon>
        <taxon>Campylobacter</taxon>
    </lineage>
</organism>
<dbReference type="InterPro" id="IPR000515">
    <property type="entry name" value="MetI-like"/>
</dbReference>
<keyword evidence="6 7" id="KW-0472">Membrane</keyword>
<dbReference type="GO" id="GO:0005886">
    <property type="term" value="C:plasma membrane"/>
    <property type="evidence" value="ECO:0007669"/>
    <property type="project" value="UniProtKB-SubCell"/>
</dbReference>
<dbReference type="RefSeq" id="WP_002813315.1">
    <property type="nucleotide sequence ID" value="NZ_AP028350.1"/>
</dbReference>
<dbReference type="PANTHER" id="PTHR30151">
    <property type="entry name" value="ALKANE SULFONATE ABC TRANSPORTER-RELATED, MEMBRANE SUBUNIT"/>
    <property type="match status" value="1"/>
</dbReference>
<reference evidence="9 11" key="1">
    <citation type="submission" date="2018-05" db="EMBL/GenBank/DDBJ databases">
        <authorList>
            <consortium name="GenomeTrakr network: Whole genome sequencing for foodborne pathogen traceback"/>
        </authorList>
    </citation>
    <scope>NUCLEOTIDE SEQUENCE [LARGE SCALE GENOMIC DNA]</scope>
    <source>
        <strain evidence="9 11">NC_C6016</strain>
    </source>
</reference>
<dbReference type="PROSITE" id="PS50928">
    <property type="entry name" value="ABC_TM1"/>
    <property type="match status" value="1"/>
</dbReference>
<evidence type="ECO:0000256" key="3">
    <source>
        <dbReference type="ARBA" id="ARBA00022475"/>
    </source>
</evidence>
<comment type="similarity">
    <text evidence="7">Belongs to the binding-protein-dependent transport system permease family.</text>
</comment>
<protein>
    <submittedName>
        <fullName evidence="10">ABC transporter permease</fullName>
    </submittedName>
</protein>
<evidence type="ECO:0000256" key="6">
    <source>
        <dbReference type="ARBA" id="ARBA00023136"/>
    </source>
</evidence>
<dbReference type="Pfam" id="PF00528">
    <property type="entry name" value="BPD_transp_1"/>
    <property type="match status" value="1"/>
</dbReference>
<feature type="transmembrane region" description="Helical" evidence="7">
    <location>
        <begin position="154"/>
        <end position="171"/>
    </location>
</feature>
<feature type="transmembrane region" description="Helical" evidence="7">
    <location>
        <begin position="177"/>
        <end position="198"/>
    </location>
</feature>
<comment type="caution">
    <text evidence="10">The sequence shown here is derived from an EMBL/GenBank/DDBJ whole genome shotgun (WGS) entry which is preliminary data.</text>
</comment>
<accession>A0A1T1ZWE5</accession>
<sequence length="245" mass="27067">MKILRILFSIGIFISIWAFFSNELISSPKQSFEAILELGKLGTLQDGLKDSLVRYILGLSIGVIFGVIFGVILGFMPRLNAFINPVLDLLRPISPIAWVPVVVIIFGIGDKPTIFIIAYAVFFPVVLLSINALKQVPRELVLISKNFGANAWQLFYGVYFPSCIFTLVSALKLGASLAWINLVVGEMVGAQTGLGYLIIDARNQLEIPTVLGLIFIIGIIGMTINALFNTIELYFTKRFGYDKNQ</sequence>
<dbReference type="EMBL" id="AACDUL010000003">
    <property type="protein sequence ID" value="EAK1509093.1"/>
    <property type="molecule type" value="Genomic_DNA"/>
</dbReference>
<dbReference type="GO" id="GO:0055085">
    <property type="term" value="P:transmembrane transport"/>
    <property type="evidence" value="ECO:0007669"/>
    <property type="project" value="InterPro"/>
</dbReference>
<evidence type="ECO:0000256" key="7">
    <source>
        <dbReference type="RuleBase" id="RU363032"/>
    </source>
</evidence>
<keyword evidence="4 7" id="KW-0812">Transmembrane</keyword>
<dbReference type="CDD" id="cd06261">
    <property type="entry name" value="TM_PBP2"/>
    <property type="match status" value="1"/>
</dbReference>
<feature type="transmembrane region" description="Helical" evidence="7">
    <location>
        <begin position="210"/>
        <end position="228"/>
    </location>
</feature>
<comment type="subcellular location">
    <subcellularLocation>
        <location evidence="1 7">Cell membrane</location>
        <topology evidence="1 7">Multi-pass membrane protein</topology>
    </subcellularLocation>
</comment>
<dbReference type="Proteomes" id="UP000365807">
    <property type="component" value="Unassembled WGS sequence"/>
</dbReference>
<evidence type="ECO:0000256" key="2">
    <source>
        <dbReference type="ARBA" id="ARBA00022448"/>
    </source>
</evidence>
<proteinExistence type="inferred from homology"/>
<dbReference type="PANTHER" id="PTHR30151:SF0">
    <property type="entry name" value="ABC TRANSPORTER PERMEASE PROTEIN MJ0413-RELATED"/>
    <property type="match status" value="1"/>
</dbReference>
<evidence type="ECO:0000256" key="5">
    <source>
        <dbReference type="ARBA" id="ARBA00022989"/>
    </source>
</evidence>
<gene>
    <name evidence="10" type="ORF">C6T04_01515</name>
    <name evidence="9" type="ORF">CJD00_02180</name>
</gene>
<feature type="transmembrane region" description="Helical" evidence="7">
    <location>
        <begin position="89"/>
        <end position="108"/>
    </location>
</feature>
<dbReference type="InterPro" id="IPR035906">
    <property type="entry name" value="MetI-like_sf"/>
</dbReference>